<dbReference type="Proteomes" id="UP000824263">
    <property type="component" value="Unassembled WGS sequence"/>
</dbReference>
<evidence type="ECO:0000313" key="9">
    <source>
        <dbReference type="Proteomes" id="UP000824263"/>
    </source>
</evidence>
<organism evidence="8 9">
    <name type="scientific">Candidatus Dorea gallistercoris</name>
    <dbReference type="NCBI Taxonomy" id="2838542"/>
    <lineage>
        <taxon>Bacteria</taxon>
        <taxon>Bacillati</taxon>
        <taxon>Bacillota</taxon>
        <taxon>Clostridia</taxon>
        <taxon>Lachnospirales</taxon>
        <taxon>Lachnospiraceae</taxon>
        <taxon>Dorea</taxon>
    </lineage>
</organism>
<dbReference type="GO" id="GO:0005886">
    <property type="term" value="C:plasma membrane"/>
    <property type="evidence" value="ECO:0007669"/>
    <property type="project" value="UniProtKB-SubCell"/>
</dbReference>
<keyword evidence="2" id="KW-0813">Transport</keyword>
<feature type="domain" description="Major facilitator superfamily (MFS) profile" evidence="7">
    <location>
        <begin position="9"/>
        <end position="392"/>
    </location>
</feature>
<feature type="transmembrane region" description="Helical" evidence="6">
    <location>
        <begin position="372"/>
        <end position="391"/>
    </location>
</feature>
<feature type="transmembrane region" description="Helical" evidence="6">
    <location>
        <begin position="289"/>
        <end position="306"/>
    </location>
</feature>
<feature type="transmembrane region" description="Helical" evidence="6">
    <location>
        <begin position="167"/>
        <end position="186"/>
    </location>
</feature>
<evidence type="ECO:0000256" key="4">
    <source>
        <dbReference type="ARBA" id="ARBA00022989"/>
    </source>
</evidence>
<dbReference type="AlphaFoldDB" id="A0A9D1RDG9"/>
<proteinExistence type="predicted"/>
<sequence length="392" mass="41913">MDRRGKKNRYWILFIASVVNFVHGNPYIWTVFQPYVKEEFHLSDAASSQPFTLIIGVFALGNMAGGWLQQKIGAKRTILAGSLFMCAGFFLAAIAPYDMPWLVSLGYGVIGGIGSGCAFSMLTAVPQAWFPEKRGLVSGITVGVVGLSGIIMNPFCDFLLAHYGYRSAMLVTTVVYAVLSLGGFFVEENPEAPGETRESEVNGGSGQAVSLKQYRPQEMLRTKVYYVVSITMALAVPAYVLVNPLMMSLGMERGLSGAQALMGVTLASAANIVGRFAMPWLSDKVGRKSVIRGMYIAAAVAVIGLIRADGGLFVLLISVVCLVYGGVVSVFPVVVSDHFGLKYQGINYGAVLIGYGLVSILCPYLLEGMGLEISFLAAGIACVAGGFGTRYF</sequence>
<keyword evidence="3 6" id="KW-0812">Transmembrane</keyword>
<feature type="transmembrane region" description="Helical" evidence="6">
    <location>
        <begin position="346"/>
        <end position="366"/>
    </location>
</feature>
<feature type="transmembrane region" description="Helical" evidence="6">
    <location>
        <begin position="101"/>
        <end position="124"/>
    </location>
</feature>
<evidence type="ECO:0000259" key="7">
    <source>
        <dbReference type="PROSITE" id="PS50850"/>
    </source>
</evidence>
<evidence type="ECO:0000256" key="1">
    <source>
        <dbReference type="ARBA" id="ARBA00004651"/>
    </source>
</evidence>
<dbReference type="Pfam" id="PF07690">
    <property type="entry name" value="MFS_1"/>
    <property type="match status" value="1"/>
</dbReference>
<dbReference type="InterPro" id="IPR036259">
    <property type="entry name" value="MFS_trans_sf"/>
</dbReference>
<comment type="caution">
    <text evidence="8">The sequence shown here is derived from an EMBL/GenBank/DDBJ whole genome shotgun (WGS) entry which is preliminary data.</text>
</comment>
<dbReference type="PANTHER" id="PTHR11360">
    <property type="entry name" value="MONOCARBOXYLATE TRANSPORTER"/>
    <property type="match status" value="1"/>
</dbReference>
<dbReference type="SUPFAM" id="SSF103473">
    <property type="entry name" value="MFS general substrate transporter"/>
    <property type="match status" value="1"/>
</dbReference>
<feature type="transmembrane region" description="Helical" evidence="6">
    <location>
        <begin position="312"/>
        <end position="334"/>
    </location>
</feature>
<comment type="subcellular location">
    <subcellularLocation>
        <location evidence="1">Cell membrane</location>
        <topology evidence="1">Multi-pass membrane protein</topology>
    </subcellularLocation>
</comment>
<feature type="transmembrane region" description="Helical" evidence="6">
    <location>
        <begin position="77"/>
        <end position="95"/>
    </location>
</feature>
<evidence type="ECO:0000256" key="3">
    <source>
        <dbReference type="ARBA" id="ARBA00022692"/>
    </source>
</evidence>
<gene>
    <name evidence="8" type="ORF">H9873_09455</name>
</gene>
<reference evidence="8" key="2">
    <citation type="submission" date="2021-04" db="EMBL/GenBank/DDBJ databases">
        <authorList>
            <person name="Gilroy R."/>
        </authorList>
    </citation>
    <scope>NUCLEOTIDE SEQUENCE</scope>
    <source>
        <strain evidence="8">ChiSxjej1B13-11762</strain>
    </source>
</reference>
<evidence type="ECO:0000256" key="2">
    <source>
        <dbReference type="ARBA" id="ARBA00022448"/>
    </source>
</evidence>
<evidence type="ECO:0000256" key="5">
    <source>
        <dbReference type="ARBA" id="ARBA00023136"/>
    </source>
</evidence>
<dbReference type="EMBL" id="DXGF01000164">
    <property type="protein sequence ID" value="HIW84536.1"/>
    <property type="molecule type" value="Genomic_DNA"/>
</dbReference>
<feature type="transmembrane region" description="Helical" evidence="6">
    <location>
        <begin position="224"/>
        <end position="242"/>
    </location>
</feature>
<reference evidence="8" key="1">
    <citation type="journal article" date="2021" name="PeerJ">
        <title>Extensive microbial diversity within the chicken gut microbiome revealed by metagenomics and culture.</title>
        <authorList>
            <person name="Gilroy R."/>
            <person name="Ravi A."/>
            <person name="Getino M."/>
            <person name="Pursley I."/>
            <person name="Horton D.L."/>
            <person name="Alikhan N.F."/>
            <person name="Baker D."/>
            <person name="Gharbi K."/>
            <person name="Hall N."/>
            <person name="Watson M."/>
            <person name="Adriaenssens E.M."/>
            <person name="Foster-Nyarko E."/>
            <person name="Jarju S."/>
            <person name="Secka A."/>
            <person name="Antonio M."/>
            <person name="Oren A."/>
            <person name="Chaudhuri R.R."/>
            <person name="La Ragione R."/>
            <person name="Hildebrand F."/>
            <person name="Pallen M.J."/>
        </authorList>
    </citation>
    <scope>NUCLEOTIDE SEQUENCE</scope>
    <source>
        <strain evidence="8">ChiSxjej1B13-11762</strain>
    </source>
</reference>
<name>A0A9D1RDG9_9FIRM</name>
<evidence type="ECO:0000256" key="6">
    <source>
        <dbReference type="SAM" id="Phobius"/>
    </source>
</evidence>
<dbReference type="GO" id="GO:0022857">
    <property type="term" value="F:transmembrane transporter activity"/>
    <property type="evidence" value="ECO:0007669"/>
    <property type="project" value="InterPro"/>
</dbReference>
<dbReference type="InterPro" id="IPR011701">
    <property type="entry name" value="MFS"/>
</dbReference>
<keyword evidence="4 6" id="KW-1133">Transmembrane helix</keyword>
<accession>A0A9D1RDG9</accession>
<feature type="transmembrane region" description="Helical" evidence="6">
    <location>
        <begin position="12"/>
        <end position="29"/>
    </location>
</feature>
<protein>
    <submittedName>
        <fullName evidence="8">MFS transporter</fullName>
    </submittedName>
</protein>
<evidence type="ECO:0000313" key="8">
    <source>
        <dbReference type="EMBL" id="HIW84536.1"/>
    </source>
</evidence>
<dbReference type="InterPro" id="IPR050327">
    <property type="entry name" value="Proton-linked_MCT"/>
</dbReference>
<dbReference type="PROSITE" id="PS50850">
    <property type="entry name" value="MFS"/>
    <property type="match status" value="1"/>
</dbReference>
<dbReference type="Gene3D" id="1.20.1250.20">
    <property type="entry name" value="MFS general substrate transporter like domains"/>
    <property type="match status" value="2"/>
</dbReference>
<dbReference type="InterPro" id="IPR020846">
    <property type="entry name" value="MFS_dom"/>
</dbReference>
<feature type="transmembrane region" description="Helical" evidence="6">
    <location>
        <begin position="49"/>
        <end position="68"/>
    </location>
</feature>
<feature type="transmembrane region" description="Helical" evidence="6">
    <location>
        <begin position="254"/>
        <end position="277"/>
    </location>
</feature>
<feature type="transmembrane region" description="Helical" evidence="6">
    <location>
        <begin position="136"/>
        <end position="155"/>
    </location>
</feature>
<keyword evidence="5 6" id="KW-0472">Membrane</keyword>